<organism evidence="7 8">
    <name type="scientific">Planoprotostelium fungivorum</name>
    <dbReference type="NCBI Taxonomy" id="1890364"/>
    <lineage>
        <taxon>Eukaryota</taxon>
        <taxon>Amoebozoa</taxon>
        <taxon>Evosea</taxon>
        <taxon>Variosea</taxon>
        <taxon>Cavosteliida</taxon>
        <taxon>Cavosteliaceae</taxon>
        <taxon>Planoprotostelium</taxon>
    </lineage>
</organism>
<proteinExistence type="predicted"/>
<evidence type="ECO:0000259" key="6">
    <source>
        <dbReference type="PROSITE" id="PS50237"/>
    </source>
</evidence>
<dbReference type="CDD" id="cd00821">
    <property type="entry name" value="PH"/>
    <property type="match status" value="1"/>
</dbReference>
<dbReference type="Pfam" id="PF00632">
    <property type="entry name" value="HECT"/>
    <property type="match status" value="1"/>
</dbReference>
<keyword evidence="8" id="KW-1185">Reference proteome</keyword>
<reference evidence="7 8" key="1">
    <citation type="journal article" date="2018" name="Genome Biol. Evol.">
        <title>Multiple Roots of Fruiting Body Formation in Amoebozoa.</title>
        <authorList>
            <person name="Hillmann F."/>
            <person name="Forbes G."/>
            <person name="Novohradska S."/>
            <person name="Ferling I."/>
            <person name="Riege K."/>
            <person name="Groth M."/>
            <person name="Westermann M."/>
            <person name="Marz M."/>
            <person name="Spaller T."/>
            <person name="Winckler T."/>
            <person name="Schaap P."/>
            <person name="Glockner G."/>
        </authorList>
    </citation>
    <scope>NUCLEOTIDE SEQUENCE [LARGE SCALE GENOMIC DNA]</scope>
    <source>
        <strain evidence="7 8">Jena</strain>
    </source>
</reference>
<dbReference type="FunCoup" id="A0A2P6NT47">
    <property type="interactions" value="83"/>
</dbReference>
<dbReference type="Gene3D" id="2.60.120.920">
    <property type="match status" value="1"/>
</dbReference>
<dbReference type="InterPro" id="IPR003877">
    <property type="entry name" value="SPRY_dom"/>
</dbReference>
<evidence type="ECO:0000259" key="4">
    <source>
        <dbReference type="PROSITE" id="PS50003"/>
    </source>
</evidence>
<dbReference type="Gene3D" id="2.30.29.30">
    <property type="entry name" value="Pleckstrin-homology domain (PH domain)/Phosphotyrosine-binding domain (PTB)"/>
    <property type="match status" value="1"/>
</dbReference>
<feature type="region of interest" description="Disordered" evidence="3">
    <location>
        <begin position="2269"/>
        <end position="2306"/>
    </location>
</feature>
<feature type="compositionally biased region" description="Low complexity" evidence="3">
    <location>
        <begin position="1611"/>
        <end position="1622"/>
    </location>
</feature>
<dbReference type="InterPro" id="IPR001849">
    <property type="entry name" value="PH_domain"/>
</dbReference>
<comment type="caution">
    <text evidence="7">The sequence shown here is derived from an EMBL/GenBank/DDBJ whole genome shotgun (WGS) entry which is preliminary data.</text>
</comment>
<evidence type="ECO:0000313" key="7">
    <source>
        <dbReference type="EMBL" id="PRP87142.1"/>
    </source>
</evidence>
<dbReference type="GO" id="GO:0016874">
    <property type="term" value="F:ligase activity"/>
    <property type="evidence" value="ECO:0007669"/>
    <property type="project" value="UniProtKB-KW"/>
</dbReference>
<dbReference type="SMART" id="SM00449">
    <property type="entry name" value="SPRY"/>
    <property type="match status" value="1"/>
</dbReference>
<protein>
    <submittedName>
        <fullName evidence="7">Putative HECT E3 ubiquitin ligase</fullName>
    </submittedName>
</protein>
<evidence type="ECO:0000313" key="8">
    <source>
        <dbReference type="Proteomes" id="UP000241769"/>
    </source>
</evidence>
<dbReference type="Pfam" id="PF00622">
    <property type="entry name" value="SPRY"/>
    <property type="match status" value="1"/>
</dbReference>
<dbReference type="PROSITE" id="PS50003">
    <property type="entry name" value="PH_DOMAIN"/>
    <property type="match status" value="1"/>
</dbReference>
<feature type="domain" description="HECT" evidence="6">
    <location>
        <begin position="3322"/>
        <end position="3669"/>
    </location>
</feature>
<feature type="region of interest" description="Disordered" evidence="3">
    <location>
        <begin position="58"/>
        <end position="86"/>
    </location>
</feature>
<dbReference type="InterPro" id="IPR043136">
    <property type="entry name" value="B30.2/SPRY_sf"/>
</dbReference>
<dbReference type="SMART" id="SM00233">
    <property type="entry name" value="PH"/>
    <property type="match status" value="1"/>
</dbReference>
<keyword evidence="7" id="KW-0436">Ligase</keyword>
<dbReference type="Gene3D" id="3.30.2410.10">
    <property type="entry name" value="Hect, E3 ligase catalytic domain"/>
    <property type="match status" value="1"/>
</dbReference>
<dbReference type="InterPro" id="IPR035983">
    <property type="entry name" value="Hect_E3_ubiquitin_ligase"/>
</dbReference>
<dbReference type="InterPro" id="IPR000569">
    <property type="entry name" value="HECT_dom"/>
</dbReference>
<feature type="region of interest" description="Disordered" evidence="3">
    <location>
        <begin position="2751"/>
        <end position="2772"/>
    </location>
</feature>
<feature type="region of interest" description="Disordered" evidence="3">
    <location>
        <begin position="2934"/>
        <end position="3011"/>
    </location>
</feature>
<feature type="domain" description="PH" evidence="4">
    <location>
        <begin position="2506"/>
        <end position="2609"/>
    </location>
</feature>
<feature type="compositionally biased region" description="Acidic residues" evidence="3">
    <location>
        <begin position="2276"/>
        <end position="2290"/>
    </location>
</feature>
<dbReference type="Proteomes" id="UP000241769">
    <property type="component" value="Unassembled WGS sequence"/>
</dbReference>
<feature type="compositionally biased region" description="Basic and acidic residues" evidence="3">
    <location>
        <begin position="2949"/>
        <end position="2969"/>
    </location>
</feature>
<evidence type="ECO:0000256" key="1">
    <source>
        <dbReference type="ARBA" id="ARBA00022786"/>
    </source>
</evidence>
<dbReference type="PANTHER" id="PTHR46435:SF1">
    <property type="entry name" value="E3 UBIQUITIN-PROTEIN LIGASE HECTD4-RELATED"/>
    <property type="match status" value="1"/>
</dbReference>
<dbReference type="InterPro" id="IPR043366">
    <property type="entry name" value="HECTD4"/>
</dbReference>
<dbReference type="InterPro" id="IPR011993">
    <property type="entry name" value="PH-like_dom_sf"/>
</dbReference>
<dbReference type="Pfam" id="PF00169">
    <property type="entry name" value="PH"/>
    <property type="match status" value="1"/>
</dbReference>
<gene>
    <name evidence="7" type="ORF">PROFUN_01404</name>
</gene>
<dbReference type="SUPFAM" id="SSF56204">
    <property type="entry name" value="Hect, E3 ligase catalytic domain"/>
    <property type="match status" value="1"/>
</dbReference>
<feature type="compositionally biased region" description="Polar residues" evidence="3">
    <location>
        <begin position="2295"/>
        <end position="2306"/>
    </location>
</feature>
<dbReference type="SMART" id="SM00119">
    <property type="entry name" value="HECTc"/>
    <property type="match status" value="1"/>
</dbReference>
<accession>A0A2P6NT47</accession>
<dbReference type="STRING" id="1890364.A0A2P6NT47"/>
<sequence length="3694" mass="414597">MGASSSAAVGSYKAEDDLSPFALSQTYIDDKTWLGVNEANLLNDSFANEKYRILHTAGRSSYSKRRSRKEEEESDNEGEEAKKRSHELINVVSGTFPEKRRRLIERLGAQAMEGTHVKNTYYETVLQPKISVLKRIFLAFSREKARAKLMSPTDYPRDKNQTPVPAVLRMTVRLFLATLRDRRDPASLSAFSLILQDMPLLSLRDEPQDCLDAFTEWLLSVLRHSGVNQEERRTALESMLRFSLCTGSLRHLLTTAEVVLSQYHGSMDVITGNEKATQPEYVTEEDGYKLANIRGVVEELDRWEVDLTLSPLLSDRLSGSWNVLWNEVKESVSIVSTNGDTATICASSYLYLHDHCGLTKLGTGLTSSLIGRDVRDHLSQIQATNAGFMNTLPGRVYARNPSWRPSEKGWIACLHDRLYYRSPSIEPASIVVFDADTLSEIGRIYQGTIPTEDNKSHPFGPEKPYGGVGGTNRSPMISDGRYLYIIVQGRSRRFGSLKYHVDVYDPMARMSHLRKIRLGYKESKNSVTPVLNPEVLEKGSFYTNGRYLVITIPPPLATDYAFDTKTFLCRSFSLGNGTLVGNFPLDVGAVGVTSCYDSLNNLIWNYSGSGSEFRSFYNEGLAPKFRRFPTTRDRSQSLRDSSEGEVDAAETMTTILRIVGGLAEESMPSPFESKIAARSIHHPCHLKEPFCVEPTEETFSLISSIMHRSISALKTSSGTMPLKTGQQFAEISIGCLQILKVNLYRLSTSGQIFTPELYKTLGGIREILLDIIRYDNKQIETEFFGTDRFSADRALSHLQSESCESLTVGINGFYPKFQQRTQLVLKLLEGPHDRAGPKMLLNALLNLFASLPNASHLVLPPSDLPTDSPQKAFVPIIGYLAEESLSNTSLFDGSSFGHSSAYVRLLLAVQRDLLIRTASLCNVGKNATTKASSIERNYTLQALATYCNLMFNHSRNVLISLSSHNIYSEVIQEDCPSTVLGVLIPSLISSLFLFHNQIWLVKQVIPQMIKLVTTIDKLNTTMYRDIANSFDAAQDRSEFVEGPTRTIDSSHPYLRQSTIRQDINIPGDTLTLYRDSDCSLQIGEKISVPGDSVTLHFECSQNVDSVENLWGYSVSIVGNLPNWERERVPWSFHLQKSLCCLIGQYAASLVSFNDDVMNDKSNFKSLLLEGKLLSGGGIPEEDVEEVLLKSNGGQELLEISWKDIKLNWTELRDPPTSHTPDANLHLQFCHDLAESTNDNSPSHRFVQMMERQTASVVGRTPHIEQAHRHVMAAFLHHTGNAREALRLAQTDGISTEFRDLSGLWARAARVRQGIIQRHQEMVFDSSIQAEIDAVTQRRASIQLHSKEREESYRTICGNVMEKCRFLLHLKPCHSTMDTEAIITSIISFVLSPVTLEAEKKFICMKRAAAFSRMLGFQSFKKVLRSVQYPSMRKETIGYLGPALRKILPDSSEHHYLDNLEGAGLIPWRGCRDTYRSLMDEIAFTMRDSSEPSLVLVSLDAWLLHFRNEDHDFLHNTQLLTVLSELTDRSKNGKMEISPEDDPMWERVSISANLVFHYIGATCLSLQSEEGEGSEAGHLQSTFLQLLSGQYREYFDLPDSDGEGEGEETKRGNSVSSGSSSGSASLVQISDVFGRESMSVSRDRRRVRTLLTRRNEKEWFQTLSYFLMLSGSPHMRYVLSRTRFLRLFFSLLQIVQSSRLQLLILRLLRRILPSQSPETLVGSRDGRNLVEMLFEMIGSISHITRECDTITHEMPVVRSFIRSGSGNRSSIQLDNRFKTSHPFSPCLDPSSVVLPTGWDNSASHSYATFSSDSRTVSIVGSHQNETVRADAAIPDHSRMFYFEIRIEEADENSLLAIGILPLEEKQKVMPGCTIKSYGYHSDATKSVRRTEGKGEPYGSRFGREDVVGCGMNIKKGILFFTKNGEYLGVASKNVRGRFIPTVGVLSNTTVTLQVNFGQMPFLYDTSQLPSTVMDQEEVEVHSSSRTAFSFASESVSLLRHLLGKKNWREHMLQIMTNVINSTPSVVRTMALPIPLPITTPKPTTVPISGVNYGQLCSLLGVLDVIGGHYESLRNGSRVEVIEEGREEKKIGIVTDYTRSSLTAMVAMEDSTEIPKSYNVSALSVIPDIPVQFSDLNFPPQAVYNLATFLGPSPAGETVLKSTLSVYNQMKSKINKIFRLWMQDQSVVEIFLEQDLLSRLSQLGLESVSEVNMDIQEFDLASSVIRGDVSENQQDIDRRSKARHILGQAIKKVPDASRKYHILRWRLGEATNDHEDHEEQDQFSASPEEEEDKNVKSEGSTGSKPSTQTFRVGCTVTVVRKSLGKLPCNWVPQMDETVGRVGVVRGIDAGAKQVYVRFYNWRYGIPENWWYHHTALQVVEKPQKDPYHSIIDANPEDLFDISAKMYGEAAVLYARRAISALLSSTPSSIVSISALGGPQNLVNLIKLTVIDITSPLVVDKLTLGSGKNRPEIRRQLSKLTTIIRQEAVSALMSRAPSQRDLPAKNSPNAPVKGYLALQEKLFISRGWKQQWFVLHDHYMSYFKNSQATAPLGMIDLHDLIQSDLVDVDLPKTKMKNGAYFQLTTARRTFIFRAQTEEERDMWINAISSARAVLSVPSPLTSSAPIKGLSRDGDKPLAWTLKKECVKSLMDAIHPEGEHGASLVEETSRPYPNVDTKRIVCVPGASRLLITFDKDSELLKTDVLRFYRDVHCTEFIASFSGRGPAGFPPVVVEGDRFWAVLKCQTSVQLSQSNSNSSIVSSSTSTPPSTTTTTPSTLYATSSVNVVTHGSGQNIASKRGYRFYVTALSTRNPDERVNRENSFEFGIALADWMLNLVPVWVKDFYAQDVYNALIAHVPPEYHPQGLHRRVKVFGCIMRLLRRYREFSEDSPPDVGKLKHLRNEMFDLYQKEAGDVVHSVYLQRLVELMLQVELMENSQKISGGGNGSTSPSIPRDKTEDADISTKTELKDRKLMQHNRTLSKGSIREESKKKEKKPNNTTSLRDKRRRNSETTNAGWFQRAVTLVRGSDAGNVEAARRTREPSPGVRVTSTVHISGAASMIITFDPRSHTETNKDYLMFSRSTAGGDDLGLFSGTFPKDDIVVPGDRLVWSFLSDSQAQGLWGFRFTVLALFNEDHTRELEQQVENESYEMILSSEEWTPSMDLELIRLVNSHCEKSGELSQNFSVESLNLVGPLANSQKFQLQGGESTILANLAGYRALYGIAPSSVERRLKILQYLNSRLTEFIPVVDMSLSSEDWSLSFLLATLRGFMFYDVKSSVLNSTLDRTKSWISPPKISLKRRSVQSEATDREDTLFMQAFRQLEQIEPDRLRQADRAFEVILEAEGAQDAGGPYRDVITQLCQDVQSGTTSESQLFVPCPNAKEEVGFNQDKLLPNPSQNSAAALKKFEFVGKLIGIAVRTGNVLDVNFPSLLWKPMTGSRVDRSDIEAVDKGCQFLDSIRNMHKEGMTEEMFDNYIFETFTTQSTDGRKIELKPGGGDIPVTWHNRMEFASLVEQYRLSEFQEQTDAIIRGISCIVPLPLLCLFSWQEIEYRVCGRPGIDLTALKAHTEYAGIREDDPHVAFFWDALQSFAPEEQALFLRFVSGRSRLPPEGHFRLQAFNRGLHGNQNRFLPEAQTCFFSLSLPFYSSVEIMKERLLYAIHTCKEIDNDFIVGDTFGDDEMPSSIQEETEESSVCTTQ</sequence>
<feature type="active site" description="Glycyl thioester intermediate" evidence="2">
    <location>
        <position position="3633"/>
    </location>
</feature>
<evidence type="ECO:0000259" key="5">
    <source>
        <dbReference type="PROSITE" id="PS50188"/>
    </source>
</evidence>
<dbReference type="InterPro" id="IPR001870">
    <property type="entry name" value="B30.2/SPRY"/>
</dbReference>
<dbReference type="InParanoid" id="A0A2P6NT47"/>
<feature type="domain" description="B30.2/SPRY" evidence="5">
    <location>
        <begin position="1775"/>
        <end position="1960"/>
    </location>
</feature>
<dbReference type="SUPFAM" id="SSF49899">
    <property type="entry name" value="Concanavalin A-like lectins/glucanases"/>
    <property type="match status" value="1"/>
</dbReference>
<dbReference type="SUPFAM" id="SSF50729">
    <property type="entry name" value="PH domain-like"/>
    <property type="match status" value="1"/>
</dbReference>
<dbReference type="Gene3D" id="3.90.1750.10">
    <property type="entry name" value="Hect, E3 ligase catalytic domains"/>
    <property type="match status" value="1"/>
</dbReference>
<dbReference type="PANTHER" id="PTHR46435">
    <property type="entry name" value="E3 UBIQUITIN-PROTEIN LIGASE HECTD4-RELATED"/>
    <property type="match status" value="1"/>
</dbReference>
<dbReference type="PROSITE" id="PS50188">
    <property type="entry name" value="B302_SPRY"/>
    <property type="match status" value="1"/>
</dbReference>
<dbReference type="GO" id="GO:0004842">
    <property type="term" value="F:ubiquitin-protein transferase activity"/>
    <property type="evidence" value="ECO:0007669"/>
    <property type="project" value="InterPro"/>
</dbReference>
<dbReference type="EMBL" id="MDYQ01000022">
    <property type="protein sequence ID" value="PRP87142.1"/>
    <property type="molecule type" value="Genomic_DNA"/>
</dbReference>
<feature type="region of interest" description="Disordered" evidence="3">
    <location>
        <begin position="450"/>
        <end position="471"/>
    </location>
</feature>
<keyword evidence="1 2" id="KW-0833">Ubl conjugation pathway</keyword>
<dbReference type="Gene3D" id="3.30.2160.10">
    <property type="entry name" value="Hect, E3 ligase catalytic domain"/>
    <property type="match status" value="1"/>
</dbReference>
<dbReference type="InterPro" id="IPR013320">
    <property type="entry name" value="ConA-like_dom_sf"/>
</dbReference>
<name>A0A2P6NT47_9EUKA</name>
<dbReference type="CDD" id="cd12885">
    <property type="entry name" value="SPRY_RanBP_like"/>
    <property type="match status" value="1"/>
</dbReference>
<dbReference type="InterPro" id="IPR044736">
    <property type="entry name" value="Gid1/RanBPM/SPLA_SPRY"/>
</dbReference>
<feature type="region of interest" description="Disordered" evidence="3">
    <location>
        <begin position="1597"/>
        <end position="1622"/>
    </location>
</feature>
<evidence type="ECO:0000256" key="2">
    <source>
        <dbReference type="PROSITE-ProRule" id="PRU00104"/>
    </source>
</evidence>
<dbReference type="PROSITE" id="PS50237">
    <property type="entry name" value="HECT"/>
    <property type="match status" value="1"/>
</dbReference>
<evidence type="ECO:0000256" key="3">
    <source>
        <dbReference type="SAM" id="MobiDB-lite"/>
    </source>
</evidence>
<dbReference type="OrthoDB" id="17583at2759"/>